<feature type="region of interest" description="Disordered" evidence="11">
    <location>
        <begin position="89"/>
        <end position="112"/>
    </location>
</feature>
<dbReference type="EC" id="2.7.13.3" evidence="3"/>
<dbReference type="PANTHER" id="PTHR45436">
    <property type="entry name" value="SENSOR HISTIDINE KINASE YKOH"/>
    <property type="match status" value="1"/>
</dbReference>
<evidence type="ECO:0000256" key="8">
    <source>
        <dbReference type="ARBA" id="ARBA00022989"/>
    </source>
</evidence>
<evidence type="ECO:0000256" key="12">
    <source>
        <dbReference type="SAM" id="Phobius"/>
    </source>
</evidence>
<dbReference type="InterPro" id="IPR004358">
    <property type="entry name" value="Sig_transdc_His_kin-like_C"/>
</dbReference>
<dbReference type="EMBL" id="JARRAF010000015">
    <property type="protein sequence ID" value="MDK2125058.1"/>
    <property type="molecule type" value="Genomic_DNA"/>
</dbReference>
<feature type="domain" description="Histidine kinase" evidence="13">
    <location>
        <begin position="264"/>
        <end position="478"/>
    </location>
</feature>
<keyword evidence="8 12" id="KW-1133">Transmembrane helix</keyword>
<dbReference type="Proteomes" id="UP001172778">
    <property type="component" value="Unassembled WGS sequence"/>
</dbReference>
<dbReference type="Gene3D" id="6.10.340.10">
    <property type="match status" value="1"/>
</dbReference>
<dbReference type="Pfam" id="PF02518">
    <property type="entry name" value="HATPase_c"/>
    <property type="match status" value="1"/>
</dbReference>
<dbReference type="CDD" id="cd00082">
    <property type="entry name" value="HisKA"/>
    <property type="match status" value="1"/>
</dbReference>
<feature type="transmembrane region" description="Helical" evidence="12">
    <location>
        <begin position="12"/>
        <end position="29"/>
    </location>
</feature>
<comment type="caution">
    <text evidence="15">The sequence shown here is derived from an EMBL/GenBank/DDBJ whole genome shotgun (WGS) entry which is preliminary data.</text>
</comment>
<evidence type="ECO:0000256" key="9">
    <source>
        <dbReference type="ARBA" id="ARBA00023012"/>
    </source>
</evidence>
<keyword evidence="16" id="KW-1185">Reference proteome</keyword>
<evidence type="ECO:0000256" key="3">
    <source>
        <dbReference type="ARBA" id="ARBA00012438"/>
    </source>
</evidence>
<keyword evidence="10 12" id="KW-0472">Membrane</keyword>
<dbReference type="SMART" id="SM00304">
    <property type="entry name" value="HAMP"/>
    <property type="match status" value="1"/>
</dbReference>
<keyword evidence="6 12" id="KW-0812">Transmembrane</keyword>
<dbReference type="PROSITE" id="PS50109">
    <property type="entry name" value="HIS_KIN"/>
    <property type="match status" value="1"/>
</dbReference>
<dbReference type="Pfam" id="PF00512">
    <property type="entry name" value="HisKA"/>
    <property type="match status" value="1"/>
</dbReference>
<dbReference type="InterPro" id="IPR003660">
    <property type="entry name" value="HAMP_dom"/>
</dbReference>
<keyword evidence="5" id="KW-0808">Transferase</keyword>
<name>A0ABT7DYB7_9NEIS</name>
<dbReference type="CDD" id="cd06225">
    <property type="entry name" value="HAMP"/>
    <property type="match status" value="1"/>
</dbReference>
<keyword evidence="9" id="KW-0902">Two-component regulatory system</keyword>
<dbReference type="InterPro" id="IPR036097">
    <property type="entry name" value="HisK_dim/P_sf"/>
</dbReference>
<dbReference type="SMART" id="SM00388">
    <property type="entry name" value="HisKA"/>
    <property type="match status" value="1"/>
</dbReference>
<dbReference type="PROSITE" id="PS50885">
    <property type="entry name" value="HAMP"/>
    <property type="match status" value="1"/>
</dbReference>
<comment type="catalytic activity">
    <reaction evidence="1">
        <text>ATP + protein L-histidine = ADP + protein N-phospho-L-histidine.</text>
        <dbReference type="EC" id="2.7.13.3"/>
    </reaction>
</comment>
<dbReference type="SMART" id="SM00387">
    <property type="entry name" value="HATPase_c"/>
    <property type="match status" value="1"/>
</dbReference>
<reference evidence="15" key="1">
    <citation type="submission" date="2023-03" db="EMBL/GenBank/DDBJ databases">
        <title>Chitinimonas shenzhenensis gen. nov., sp. nov., a novel member of family Burkholderiaceae isolated from activated sludge collected in Shen Zhen, China.</title>
        <authorList>
            <person name="Wang X."/>
        </authorList>
    </citation>
    <scope>NUCLEOTIDE SEQUENCE</scope>
    <source>
        <strain evidence="15">DQS-5</strain>
    </source>
</reference>
<keyword evidence="15" id="KW-0547">Nucleotide-binding</keyword>
<evidence type="ECO:0000259" key="14">
    <source>
        <dbReference type="PROSITE" id="PS50885"/>
    </source>
</evidence>
<feature type="transmembrane region" description="Helical" evidence="12">
    <location>
        <begin position="183"/>
        <end position="202"/>
    </location>
</feature>
<evidence type="ECO:0000256" key="1">
    <source>
        <dbReference type="ARBA" id="ARBA00000085"/>
    </source>
</evidence>
<dbReference type="SUPFAM" id="SSF55874">
    <property type="entry name" value="ATPase domain of HSP90 chaperone/DNA topoisomerase II/histidine kinase"/>
    <property type="match status" value="1"/>
</dbReference>
<dbReference type="SUPFAM" id="SSF47384">
    <property type="entry name" value="Homodimeric domain of signal transducing histidine kinase"/>
    <property type="match status" value="1"/>
</dbReference>
<dbReference type="InterPro" id="IPR005467">
    <property type="entry name" value="His_kinase_dom"/>
</dbReference>
<proteinExistence type="predicted"/>
<dbReference type="GO" id="GO:0005524">
    <property type="term" value="F:ATP binding"/>
    <property type="evidence" value="ECO:0007669"/>
    <property type="project" value="UniProtKB-KW"/>
</dbReference>
<dbReference type="Gene3D" id="1.10.287.130">
    <property type="match status" value="1"/>
</dbReference>
<evidence type="ECO:0000313" key="15">
    <source>
        <dbReference type="EMBL" id="MDK2125058.1"/>
    </source>
</evidence>
<dbReference type="InterPro" id="IPR050428">
    <property type="entry name" value="TCS_sensor_his_kinase"/>
</dbReference>
<evidence type="ECO:0000256" key="11">
    <source>
        <dbReference type="SAM" id="MobiDB-lite"/>
    </source>
</evidence>
<dbReference type="PRINTS" id="PR00344">
    <property type="entry name" value="BCTRLSENSOR"/>
</dbReference>
<keyword evidence="15" id="KW-0067">ATP-binding</keyword>
<keyword evidence="4" id="KW-0597">Phosphoprotein</keyword>
<sequence length="479" mass="52835">MFQLGLRTKLMLALTSFGLVIVAALYLTVRLGFEQGFTTFVDQGQRQMVLGLQYLVQARFATPEKWRLLIDSPPVWNKALETMLPPQPTTTIDLPPAGADAGPDRDPLPPGMSVDRRPQIPIVLLNEQGQVIIGPRLPPHLLEKYPIHGTDGRLFGYLARLPVRNDATFNSADNIFFRSLQQLLLVGCGVAAILAVVLSWPLSRILLKPVQRIDEALARLAARDNSVRLPTGSNDDLGRLAVNVNLLAATLQEHSDAQRQWLTDLAHELRTPLSVLQGELEALREGVRSYDQSTNLQLGGQVGRMSRLVDELKELLLSERAAMRYEFRPVDLAELLQDELEGFSTSFKRAGIEFTFDLPAHARLQGDADKLAQLTTNLAQNSLRYTDAPGKVSIQLRRSSDGWRLLWQDSNPGVPDDALPHLFERFYRVDASRQRATGGTGLGLAIVANIVHAHNGKVSASHSPLGGLCITIDLPSLES</sequence>
<evidence type="ECO:0000256" key="6">
    <source>
        <dbReference type="ARBA" id="ARBA00022692"/>
    </source>
</evidence>
<dbReference type="RefSeq" id="WP_284101371.1">
    <property type="nucleotide sequence ID" value="NZ_JARRAF010000015.1"/>
</dbReference>
<dbReference type="Gene3D" id="3.30.565.10">
    <property type="entry name" value="Histidine kinase-like ATPase, C-terminal domain"/>
    <property type="match status" value="1"/>
</dbReference>
<evidence type="ECO:0000256" key="7">
    <source>
        <dbReference type="ARBA" id="ARBA00022777"/>
    </source>
</evidence>
<gene>
    <name evidence="15" type="ORF">PZA18_13470</name>
</gene>
<evidence type="ECO:0000256" key="4">
    <source>
        <dbReference type="ARBA" id="ARBA00022553"/>
    </source>
</evidence>
<evidence type="ECO:0000256" key="5">
    <source>
        <dbReference type="ARBA" id="ARBA00022679"/>
    </source>
</evidence>
<dbReference type="InterPro" id="IPR003594">
    <property type="entry name" value="HATPase_dom"/>
</dbReference>
<dbReference type="InterPro" id="IPR036890">
    <property type="entry name" value="HATPase_C_sf"/>
</dbReference>
<comment type="subcellular location">
    <subcellularLocation>
        <location evidence="2">Membrane</location>
    </subcellularLocation>
</comment>
<evidence type="ECO:0000259" key="13">
    <source>
        <dbReference type="PROSITE" id="PS50109"/>
    </source>
</evidence>
<dbReference type="Pfam" id="PF00672">
    <property type="entry name" value="HAMP"/>
    <property type="match status" value="1"/>
</dbReference>
<dbReference type="PANTHER" id="PTHR45436:SF5">
    <property type="entry name" value="SENSOR HISTIDINE KINASE TRCS"/>
    <property type="match status" value="1"/>
</dbReference>
<evidence type="ECO:0000256" key="2">
    <source>
        <dbReference type="ARBA" id="ARBA00004370"/>
    </source>
</evidence>
<evidence type="ECO:0000313" key="16">
    <source>
        <dbReference type="Proteomes" id="UP001172778"/>
    </source>
</evidence>
<evidence type="ECO:0000256" key="10">
    <source>
        <dbReference type="ARBA" id="ARBA00023136"/>
    </source>
</evidence>
<organism evidence="15 16">
    <name type="scientific">Parachitinimonas caeni</name>
    <dbReference type="NCBI Taxonomy" id="3031301"/>
    <lineage>
        <taxon>Bacteria</taxon>
        <taxon>Pseudomonadati</taxon>
        <taxon>Pseudomonadota</taxon>
        <taxon>Betaproteobacteria</taxon>
        <taxon>Neisseriales</taxon>
        <taxon>Chitinibacteraceae</taxon>
        <taxon>Parachitinimonas</taxon>
    </lineage>
</organism>
<protein>
    <recommendedName>
        <fullName evidence="3">histidine kinase</fullName>
        <ecNumber evidence="3">2.7.13.3</ecNumber>
    </recommendedName>
</protein>
<feature type="domain" description="HAMP" evidence="14">
    <location>
        <begin position="204"/>
        <end position="256"/>
    </location>
</feature>
<dbReference type="InterPro" id="IPR003661">
    <property type="entry name" value="HisK_dim/P_dom"/>
</dbReference>
<keyword evidence="7" id="KW-0418">Kinase</keyword>
<dbReference type="SUPFAM" id="SSF158472">
    <property type="entry name" value="HAMP domain-like"/>
    <property type="match status" value="1"/>
</dbReference>
<accession>A0ABT7DYB7</accession>